<feature type="transmembrane region" description="Helical" evidence="2">
    <location>
        <begin position="65"/>
        <end position="90"/>
    </location>
</feature>
<dbReference type="Pfam" id="PF01882">
    <property type="entry name" value="DUF58"/>
    <property type="match status" value="1"/>
</dbReference>
<organism evidence="4 5">
    <name type="scientific">Leucobacter aridicollis</name>
    <dbReference type="NCBI Taxonomy" id="283878"/>
    <lineage>
        <taxon>Bacteria</taxon>
        <taxon>Bacillati</taxon>
        <taxon>Actinomycetota</taxon>
        <taxon>Actinomycetes</taxon>
        <taxon>Micrococcales</taxon>
        <taxon>Microbacteriaceae</taxon>
        <taxon>Leucobacter</taxon>
    </lineage>
</organism>
<dbReference type="Proteomes" id="UP000586095">
    <property type="component" value="Unassembled WGS sequence"/>
</dbReference>
<name>A0A852RH67_9MICO</name>
<evidence type="ECO:0000256" key="2">
    <source>
        <dbReference type="SAM" id="Phobius"/>
    </source>
</evidence>
<dbReference type="RefSeq" id="WP_307814527.1">
    <property type="nucleotide sequence ID" value="NZ_BAAALZ010000006.1"/>
</dbReference>
<accession>A0A852RH67</accession>
<protein>
    <submittedName>
        <fullName evidence="4">Uncharacterized protein (DUF58 family)</fullName>
    </submittedName>
</protein>
<feature type="region of interest" description="Disordered" evidence="1">
    <location>
        <begin position="1"/>
        <end position="44"/>
    </location>
</feature>
<keyword evidence="5" id="KW-1185">Reference proteome</keyword>
<gene>
    <name evidence="4" type="ORF">BJ960_002993</name>
</gene>
<evidence type="ECO:0000256" key="1">
    <source>
        <dbReference type="SAM" id="MobiDB-lite"/>
    </source>
</evidence>
<feature type="compositionally biased region" description="Basic and acidic residues" evidence="1">
    <location>
        <begin position="1"/>
        <end position="10"/>
    </location>
</feature>
<proteinExistence type="predicted"/>
<feature type="transmembrane region" description="Helical" evidence="2">
    <location>
        <begin position="96"/>
        <end position="120"/>
    </location>
</feature>
<evidence type="ECO:0000313" key="4">
    <source>
        <dbReference type="EMBL" id="NYD28190.1"/>
    </source>
</evidence>
<dbReference type="PANTHER" id="PTHR34351">
    <property type="entry name" value="SLR1927 PROTEIN-RELATED"/>
    <property type="match status" value="1"/>
</dbReference>
<reference evidence="4 5" key="1">
    <citation type="submission" date="2020-07" db="EMBL/GenBank/DDBJ databases">
        <title>Sequencing the genomes of 1000 actinobacteria strains.</title>
        <authorList>
            <person name="Klenk H.-P."/>
        </authorList>
    </citation>
    <scope>NUCLEOTIDE SEQUENCE [LARGE SCALE GENOMIC DNA]</scope>
    <source>
        <strain evidence="4 5">DSM 17380</strain>
    </source>
</reference>
<keyword evidence="2" id="KW-0472">Membrane</keyword>
<evidence type="ECO:0000259" key="3">
    <source>
        <dbReference type="Pfam" id="PF01882"/>
    </source>
</evidence>
<keyword evidence="2" id="KW-1133">Transmembrane helix</keyword>
<comment type="caution">
    <text evidence="4">The sequence shown here is derived from an EMBL/GenBank/DDBJ whole genome shotgun (WGS) entry which is preliminary data.</text>
</comment>
<dbReference type="EMBL" id="JACCBD010000001">
    <property type="protein sequence ID" value="NYD28190.1"/>
    <property type="molecule type" value="Genomic_DNA"/>
</dbReference>
<evidence type="ECO:0000313" key="5">
    <source>
        <dbReference type="Proteomes" id="UP000586095"/>
    </source>
</evidence>
<dbReference type="InterPro" id="IPR002881">
    <property type="entry name" value="DUF58"/>
</dbReference>
<keyword evidence="2" id="KW-0812">Transmembrane</keyword>
<sequence length="461" mass="49643">MKQDTSRAPDRGGWSRTQTHGTTRAGDTATRSLTDASGRRGARGTRLRRLWRMARSRVRRVTRRATSAVTPAGWLAIAALVTGCVLGALFGWVEAWFVGVVFGVLLLVALPFLLGSRAYLVRISVDRLRVVAGSAVEVRVAVENASRRPALPATAELPVGDALREVPVPFIAGHASVELPLAVEAATRGVIAVGPLTLARRDPLGLLRREVTWRDTHLVRVHPKTVALPPGSAGMVRDLEGAASARLTDADLSFHAVRDYLPGDPLRHVHWKSTAKSGTLMVRQYEESQTARAAVLFDAEIESYATADEFELGVSVAASLSVQAVREGRERFIARGAGWQARAKAPRLGGLVELPSHTPEQLLDAWAELVAPEEPPPIEWLARSLTESRRQLSIVTIVTGSVPDLTRLRRAVVALPQGIAVAVVRCETLAEPTARLADGSVFFTVGALADLPQLQVRGGLL</sequence>
<feature type="domain" description="DUF58" evidence="3">
    <location>
        <begin position="257"/>
        <end position="328"/>
    </location>
</feature>
<dbReference type="AlphaFoldDB" id="A0A852RH67"/>